<comment type="caution">
    <text evidence="1">The sequence shown here is derived from an EMBL/GenBank/DDBJ whole genome shotgun (WGS) entry which is preliminary data.</text>
</comment>
<organism evidence="1 2">
    <name type="scientific">Mycena metata</name>
    <dbReference type="NCBI Taxonomy" id="1033252"/>
    <lineage>
        <taxon>Eukaryota</taxon>
        <taxon>Fungi</taxon>
        <taxon>Dikarya</taxon>
        <taxon>Basidiomycota</taxon>
        <taxon>Agaricomycotina</taxon>
        <taxon>Agaricomycetes</taxon>
        <taxon>Agaricomycetidae</taxon>
        <taxon>Agaricales</taxon>
        <taxon>Marasmiineae</taxon>
        <taxon>Mycenaceae</taxon>
        <taxon>Mycena</taxon>
    </lineage>
</organism>
<reference evidence="1" key="1">
    <citation type="submission" date="2023-03" db="EMBL/GenBank/DDBJ databases">
        <title>Massive genome expansion in bonnet fungi (Mycena s.s.) driven by repeated elements and novel gene families across ecological guilds.</title>
        <authorList>
            <consortium name="Lawrence Berkeley National Laboratory"/>
            <person name="Harder C.B."/>
            <person name="Miyauchi S."/>
            <person name="Viragh M."/>
            <person name="Kuo A."/>
            <person name="Thoen E."/>
            <person name="Andreopoulos B."/>
            <person name="Lu D."/>
            <person name="Skrede I."/>
            <person name="Drula E."/>
            <person name="Henrissat B."/>
            <person name="Morin E."/>
            <person name="Kohler A."/>
            <person name="Barry K."/>
            <person name="LaButti K."/>
            <person name="Morin E."/>
            <person name="Salamov A."/>
            <person name="Lipzen A."/>
            <person name="Mereny Z."/>
            <person name="Hegedus B."/>
            <person name="Baldrian P."/>
            <person name="Stursova M."/>
            <person name="Weitz H."/>
            <person name="Taylor A."/>
            <person name="Grigoriev I.V."/>
            <person name="Nagy L.G."/>
            <person name="Martin F."/>
            <person name="Kauserud H."/>
        </authorList>
    </citation>
    <scope>NUCLEOTIDE SEQUENCE</scope>
    <source>
        <strain evidence="1">CBHHK182m</strain>
    </source>
</reference>
<dbReference type="AlphaFoldDB" id="A0AAD7K7C6"/>
<protein>
    <submittedName>
        <fullName evidence="1">Uncharacterized protein</fullName>
    </submittedName>
</protein>
<dbReference type="Proteomes" id="UP001215598">
    <property type="component" value="Unassembled WGS sequence"/>
</dbReference>
<evidence type="ECO:0000313" key="2">
    <source>
        <dbReference type="Proteomes" id="UP001215598"/>
    </source>
</evidence>
<evidence type="ECO:0000313" key="1">
    <source>
        <dbReference type="EMBL" id="KAJ7778324.1"/>
    </source>
</evidence>
<name>A0AAD7K7C6_9AGAR</name>
<proteinExistence type="predicted"/>
<sequence length="228" mass="25934">MPSHQCHLIDSPYLASTSSMRTPPMNFRAKLAEVIAALKALSISKLELAIANKPSIRQLEYMLSFTPLSRRPEPPAGSVGWMAPRSLDNTVPPWEYSFEPQPEPGVFPERRWPAYLEEKLAEATIALLHACDFEHGFPPWENFVFFANLLADLERCTVFELVDIYRARSGGVPVYIERANLERQVASCWKRFIDAEACGADEKPLMVQAELPMRKIDGALMFKYNLFR</sequence>
<gene>
    <name evidence="1" type="ORF">B0H16DRAFT_1846515</name>
</gene>
<keyword evidence="2" id="KW-1185">Reference proteome</keyword>
<dbReference type="EMBL" id="JARKIB010000007">
    <property type="protein sequence ID" value="KAJ7778324.1"/>
    <property type="molecule type" value="Genomic_DNA"/>
</dbReference>
<accession>A0AAD7K7C6</accession>